<organism evidence="10 11">
    <name type="scientific">Ralstonia wenshanensis</name>
    <dbReference type="NCBI Taxonomy" id="2842456"/>
    <lineage>
        <taxon>Bacteria</taxon>
        <taxon>Pseudomonadati</taxon>
        <taxon>Pseudomonadota</taxon>
        <taxon>Betaproteobacteria</taxon>
        <taxon>Burkholderiales</taxon>
        <taxon>Burkholderiaceae</taxon>
        <taxon>Ralstonia</taxon>
    </lineage>
</organism>
<dbReference type="GO" id="GO:0005524">
    <property type="term" value="F:ATP binding"/>
    <property type="evidence" value="ECO:0007669"/>
    <property type="project" value="UniProtKB-KW"/>
</dbReference>
<dbReference type="CDD" id="cd00009">
    <property type="entry name" value="AAA"/>
    <property type="match status" value="1"/>
</dbReference>
<evidence type="ECO:0000256" key="3">
    <source>
        <dbReference type="ARBA" id="ARBA00023015"/>
    </source>
</evidence>
<dbReference type="FunFam" id="3.40.50.300:FF:000006">
    <property type="entry name" value="DNA-binding transcriptional regulator NtrC"/>
    <property type="match status" value="1"/>
</dbReference>
<dbReference type="PANTHER" id="PTHR32071">
    <property type="entry name" value="TRANSCRIPTIONAL REGULATORY PROTEIN"/>
    <property type="match status" value="1"/>
</dbReference>
<dbReference type="InterPro" id="IPR058031">
    <property type="entry name" value="AAA_lid_NorR"/>
</dbReference>
<comment type="caution">
    <text evidence="10">The sequence shown here is derived from an EMBL/GenBank/DDBJ whole genome shotgun (WGS) entry which is preliminary data.</text>
</comment>
<dbReference type="SMART" id="SM00448">
    <property type="entry name" value="REC"/>
    <property type="match status" value="1"/>
</dbReference>
<dbReference type="SUPFAM" id="SSF46689">
    <property type="entry name" value="Homeodomain-like"/>
    <property type="match status" value="1"/>
</dbReference>
<dbReference type="InterPro" id="IPR027417">
    <property type="entry name" value="P-loop_NTPase"/>
</dbReference>
<feature type="domain" description="Sigma-54 factor interaction" evidence="8">
    <location>
        <begin position="146"/>
        <end position="376"/>
    </location>
</feature>
<evidence type="ECO:0000259" key="9">
    <source>
        <dbReference type="PROSITE" id="PS50110"/>
    </source>
</evidence>
<dbReference type="PROSITE" id="PS50110">
    <property type="entry name" value="RESPONSE_REGULATORY"/>
    <property type="match status" value="1"/>
</dbReference>
<dbReference type="PROSITE" id="PS00676">
    <property type="entry name" value="SIGMA54_INTERACT_2"/>
    <property type="match status" value="1"/>
</dbReference>
<dbReference type="GO" id="GO:0000160">
    <property type="term" value="P:phosphorelay signal transduction system"/>
    <property type="evidence" value="ECO:0007669"/>
    <property type="project" value="InterPro"/>
</dbReference>
<keyword evidence="1" id="KW-0547">Nucleotide-binding</keyword>
<dbReference type="Pfam" id="PF00158">
    <property type="entry name" value="Sigma54_activat"/>
    <property type="match status" value="1"/>
</dbReference>
<evidence type="ECO:0000256" key="2">
    <source>
        <dbReference type="ARBA" id="ARBA00022840"/>
    </source>
</evidence>
<evidence type="ECO:0000313" key="10">
    <source>
        <dbReference type="EMBL" id="CAJ0706937.1"/>
    </source>
</evidence>
<evidence type="ECO:0000313" key="11">
    <source>
        <dbReference type="Proteomes" id="UP001189915"/>
    </source>
</evidence>
<sequence>MSKAAIVREPILVVDDEADLRELLEISLRRMGHDVVLASGLAEAREALSRQRFALVLTDMRLGDGLGIELVRQLSATADRTPVAVITAYGSAENAVEALKAGAFDYIAKPLSLDQLRSLVLNALGRQQRDPDPGNADLVERTNDLLPGHSAAMQEVRRSLMRLARSMAPVVISGESGSGKERAARAVHALSARASRPFVAVNCGAIPENLMEAEFFGYVKGAFTGADTDRQGFFQAANGGTLMLDEVADLPLTMQVKLLRALQERRVRKIGESREDPVDVRVVCASHQNLARLVAAGRFREDLFYRLNVLELRMPTLRERAEDVPVLAGVLLEQLASRYGDPRPKRLTRPALQQLCAYPFPGNVRELENLLERAYAFAEGESIDVDDLGALGAEIERSPLFHRTREAQAAAAAHHPMSPPMTSWPDAVYMPAAVPSPMGMPQPVAQPEPAPVAQPAEPSLPSVALPIDLPAYLESVERNVILAALDQTGFNRTAAAKLLGLSFRQLRYRMQQLGIRDPRDVEASPGSVGEAAGNGLNGDA</sequence>
<dbReference type="RefSeq" id="WP_232041055.1">
    <property type="nucleotide sequence ID" value="NZ_CATWAF010000010.1"/>
</dbReference>
<evidence type="ECO:0000256" key="1">
    <source>
        <dbReference type="ARBA" id="ARBA00022741"/>
    </source>
</evidence>
<dbReference type="Proteomes" id="UP001189915">
    <property type="component" value="Unassembled WGS sequence"/>
</dbReference>
<dbReference type="Pfam" id="PF25601">
    <property type="entry name" value="AAA_lid_14"/>
    <property type="match status" value="1"/>
</dbReference>
<dbReference type="InterPro" id="IPR003593">
    <property type="entry name" value="AAA+_ATPase"/>
</dbReference>
<reference evidence="10 11" key="1">
    <citation type="submission" date="2023-07" db="EMBL/GenBank/DDBJ databases">
        <authorList>
            <person name="Peeters C."/>
        </authorList>
    </citation>
    <scope>NUCLEOTIDE SEQUENCE [LARGE SCALE GENOMIC DNA]</scope>
    <source>
        <strain evidence="10 11">LMG 18091</strain>
    </source>
</reference>
<evidence type="ECO:0000256" key="4">
    <source>
        <dbReference type="ARBA" id="ARBA00023125"/>
    </source>
</evidence>
<evidence type="ECO:0000256" key="5">
    <source>
        <dbReference type="ARBA" id="ARBA00023163"/>
    </source>
</evidence>
<feature type="modified residue" description="4-aspartylphosphate" evidence="6">
    <location>
        <position position="59"/>
    </location>
</feature>
<keyword evidence="6" id="KW-0597">Phosphoprotein</keyword>
<dbReference type="PROSITE" id="PS00688">
    <property type="entry name" value="SIGMA54_INTERACT_3"/>
    <property type="match status" value="1"/>
</dbReference>
<dbReference type="PROSITE" id="PS50045">
    <property type="entry name" value="SIGMA54_INTERACT_4"/>
    <property type="match status" value="1"/>
</dbReference>
<evidence type="ECO:0000259" key="8">
    <source>
        <dbReference type="PROSITE" id="PS50045"/>
    </source>
</evidence>
<dbReference type="GO" id="GO:0006355">
    <property type="term" value="P:regulation of DNA-templated transcription"/>
    <property type="evidence" value="ECO:0007669"/>
    <property type="project" value="InterPro"/>
</dbReference>
<dbReference type="InterPro" id="IPR002078">
    <property type="entry name" value="Sigma_54_int"/>
</dbReference>
<accession>A0AAD2B8X8</accession>
<protein>
    <submittedName>
        <fullName evidence="10">Transcriptional regulatory protein ZraR</fullName>
    </submittedName>
</protein>
<dbReference type="InterPro" id="IPR025944">
    <property type="entry name" value="Sigma_54_int_dom_CS"/>
</dbReference>
<dbReference type="SMART" id="SM00382">
    <property type="entry name" value="AAA"/>
    <property type="match status" value="1"/>
</dbReference>
<dbReference type="InterPro" id="IPR002197">
    <property type="entry name" value="HTH_Fis"/>
</dbReference>
<dbReference type="InterPro" id="IPR025943">
    <property type="entry name" value="Sigma_54_int_dom_ATP-bd_2"/>
</dbReference>
<dbReference type="Pfam" id="PF02954">
    <property type="entry name" value="HTH_8"/>
    <property type="match status" value="1"/>
</dbReference>
<dbReference type="Gene3D" id="3.40.50.2300">
    <property type="match status" value="1"/>
</dbReference>
<keyword evidence="3" id="KW-0805">Transcription regulation</keyword>
<dbReference type="AlphaFoldDB" id="A0AAD2B8X8"/>
<gene>
    <name evidence="10" type="primary">zraR</name>
    <name evidence="10" type="ORF">LMG18091_04835</name>
</gene>
<keyword evidence="4" id="KW-0238">DNA-binding</keyword>
<feature type="region of interest" description="Disordered" evidence="7">
    <location>
        <begin position="517"/>
        <end position="540"/>
    </location>
</feature>
<dbReference type="PRINTS" id="PR01590">
    <property type="entry name" value="HTHFIS"/>
</dbReference>
<dbReference type="Gene3D" id="3.40.50.300">
    <property type="entry name" value="P-loop containing nucleotide triphosphate hydrolases"/>
    <property type="match status" value="1"/>
</dbReference>
<dbReference type="Gene3D" id="1.10.10.60">
    <property type="entry name" value="Homeodomain-like"/>
    <property type="match status" value="1"/>
</dbReference>
<evidence type="ECO:0000256" key="6">
    <source>
        <dbReference type="PROSITE-ProRule" id="PRU00169"/>
    </source>
</evidence>
<dbReference type="InterPro" id="IPR011006">
    <property type="entry name" value="CheY-like_superfamily"/>
</dbReference>
<dbReference type="GO" id="GO:0043565">
    <property type="term" value="F:sequence-specific DNA binding"/>
    <property type="evidence" value="ECO:0007669"/>
    <property type="project" value="InterPro"/>
</dbReference>
<keyword evidence="2" id="KW-0067">ATP-binding</keyword>
<dbReference type="SUPFAM" id="SSF52540">
    <property type="entry name" value="P-loop containing nucleoside triphosphate hydrolases"/>
    <property type="match status" value="1"/>
</dbReference>
<dbReference type="InterPro" id="IPR009057">
    <property type="entry name" value="Homeodomain-like_sf"/>
</dbReference>
<keyword evidence="11" id="KW-1185">Reference proteome</keyword>
<keyword evidence="5" id="KW-0804">Transcription</keyword>
<dbReference type="SUPFAM" id="SSF52172">
    <property type="entry name" value="CheY-like"/>
    <property type="match status" value="1"/>
</dbReference>
<proteinExistence type="predicted"/>
<dbReference type="InterPro" id="IPR001789">
    <property type="entry name" value="Sig_transdc_resp-reg_receiver"/>
</dbReference>
<dbReference type="Gene3D" id="1.10.8.60">
    <property type="match status" value="1"/>
</dbReference>
<name>A0AAD2B8X8_9RALS</name>
<feature type="domain" description="Response regulatory" evidence="9">
    <location>
        <begin position="10"/>
        <end position="124"/>
    </location>
</feature>
<dbReference type="Pfam" id="PF00072">
    <property type="entry name" value="Response_reg"/>
    <property type="match status" value="1"/>
</dbReference>
<dbReference type="PANTHER" id="PTHR32071:SF100">
    <property type="entry name" value="RESPONSE REGULATOR PROTEIN PILR"/>
    <property type="match status" value="1"/>
</dbReference>
<evidence type="ECO:0000256" key="7">
    <source>
        <dbReference type="SAM" id="MobiDB-lite"/>
    </source>
</evidence>
<dbReference type="EMBL" id="CATWAF010000010">
    <property type="protein sequence ID" value="CAJ0706937.1"/>
    <property type="molecule type" value="Genomic_DNA"/>
</dbReference>